<organism evidence="2 3">
    <name type="scientific">Smittium culicis</name>
    <dbReference type="NCBI Taxonomy" id="133412"/>
    <lineage>
        <taxon>Eukaryota</taxon>
        <taxon>Fungi</taxon>
        <taxon>Fungi incertae sedis</taxon>
        <taxon>Zoopagomycota</taxon>
        <taxon>Kickxellomycotina</taxon>
        <taxon>Harpellomycetes</taxon>
        <taxon>Harpellales</taxon>
        <taxon>Legeriomycetaceae</taxon>
        <taxon>Smittium</taxon>
    </lineage>
</organism>
<evidence type="ECO:0000313" key="3">
    <source>
        <dbReference type="Proteomes" id="UP000187283"/>
    </source>
</evidence>
<sequence>MDITHPNTSETGGQNCGHQTKQNRCEIPNIATTLYELVHRRKIQKKETWLCYINYSKAYDWVPHMALLHILRSVGMGGNLFNMIKGMYDAPKIAVRVRNEVSNPTEYL</sequence>
<accession>A0A1R1XMT3</accession>
<evidence type="ECO:0000256" key="1">
    <source>
        <dbReference type="SAM" id="MobiDB-lite"/>
    </source>
</evidence>
<dbReference type="EMBL" id="LSSN01002507">
    <property type="protein sequence ID" value="OMJ15936.1"/>
    <property type="molecule type" value="Genomic_DNA"/>
</dbReference>
<dbReference type="OrthoDB" id="8019226at2759"/>
<comment type="caution">
    <text evidence="2">The sequence shown here is derived from an EMBL/GenBank/DDBJ whole genome shotgun (WGS) entry which is preliminary data.</text>
</comment>
<reference evidence="2 3" key="1">
    <citation type="submission" date="2017-01" db="EMBL/GenBank/DDBJ databases">
        <authorList>
            <person name="Mah S.A."/>
            <person name="Swanson W.J."/>
            <person name="Moy G.W."/>
            <person name="Vacquier V.D."/>
        </authorList>
    </citation>
    <scope>NUCLEOTIDE SEQUENCE [LARGE SCALE GENOMIC DNA]</scope>
    <source>
        <strain evidence="2 3">GSMNP</strain>
    </source>
</reference>
<keyword evidence="3" id="KW-1185">Reference proteome</keyword>
<dbReference type="Proteomes" id="UP000187283">
    <property type="component" value="Unassembled WGS sequence"/>
</dbReference>
<dbReference type="AlphaFoldDB" id="A0A1R1XMT3"/>
<proteinExistence type="predicted"/>
<name>A0A1R1XMT3_9FUNG</name>
<feature type="region of interest" description="Disordered" evidence="1">
    <location>
        <begin position="1"/>
        <end position="21"/>
    </location>
</feature>
<evidence type="ECO:0008006" key="4">
    <source>
        <dbReference type="Google" id="ProtNLM"/>
    </source>
</evidence>
<protein>
    <recommendedName>
        <fullName evidence="4">Reverse transcriptase domain-containing protein</fullName>
    </recommendedName>
</protein>
<evidence type="ECO:0000313" key="2">
    <source>
        <dbReference type="EMBL" id="OMJ15936.1"/>
    </source>
</evidence>
<gene>
    <name evidence="2" type="ORF">AYI70_g6927</name>
</gene>